<evidence type="ECO:0000256" key="1">
    <source>
        <dbReference type="ARBA" id="ARBA00003845"/>
    </source>
</evidence>
<dbReference type="InterPro" id="IPR035957">
    <property type="entry name" value="Crust_neurohorm_sf"/>
</dbReference>
<evidence type="ECO:0000256" key="8">
    <source>
        <dbReference type="SAM" id="Phobius"/>
    </source>
</evidence>
<comment type="similarity">
    <text evidence="3">Belongs to the arthropod CHH/MIH/GIH/VIH hormone family.</text>
</comment>
<sequence>MCECSAVCWPQLVTIWSIAIVLVIMVSESECRDLHKRTFAGLGCLGIYDKAKFARLDRVCEECYQLYREPDLHTSCRQDCFRNEVFGRCVDALLLSHEQKKLEEMVEDLYGKK</sequence>
<dbReference type="AlphaFoldDB" id="A0A7R9LQ43"/>
<keyword evidence="8" id="KW-1133">Transmembrane helix</keyword>
<dbReference type="GO" id="GO:0005184">
    <property type="term" value="F:neuropeptide hormone activity"/>
    <property type="evidence" value="ECO:0007669"/>
    <property type="project" value="InterPro"/>
</dbReference>
<keyword evidence="10" id="KW-1185">Reference proteome</keyword>
<name>A0A7R9LQ43_9ACAR</name>
<keyword evidence="4" id="KW-0964">Secreted</keyword>
<reference evidence="9" key="1">
    <citation type="submission" date="2020-11" db="EMBL/GenBank/DDBJ databases">
        <authorList>
            <person name="Tran Van P."/>
        </authorList>
    </citation>
    <scope>NUCLEOTIDE SEQUENCE</scope>
</reference>
<gene>
    <name evidence="9" type="ORF">ONB1V03_LOCUS5400</name>
</gene>
<dbReference type="InterPro" id="IPR031098">
    <property type="entry name" value="Crust_neurohorm"/>
</dbReference>
<keyword evidence="8" id="KW-0472">Membrane</keyword>
<proteinExistence type="inferred from homology"/>
<dbReference type="Pfam" id="PF01147">
    <property type="entry name" value="Crust_neurohorm"/>
    <property type="match status" value="1"/>
</dbReference>
<dbReference type="FunFam" id="1.10.2010.10:FF:000001">
    <property type="entry name" value="Ion transport peptide isoform C"/>
    <property type="match status" value="1"/>
</dbReference>
<keyword evidence="8" id="KW-0812">Transmembrane</keyword>
<dbReference type="Proteomes" id="UP000728032">
    <property type="component" value="Unassembled WGS sequence"/>
</dbReference>
<accession>A0A7R9LQ43</accession>
<dbReference type="EMBL" id="CAJPVJ010002167">
    <property type="protein sequence ID" value="CAG2165862.1"/>
    <property type="molecule type" value="Genomic_DNA"/>
</dbReference>
<organism evidence="9">
    <name type="scientific">Oppiella nova</name>
    <dbReference type="NCBI Taxonomy" id="334625"/>
    <lineage>
        <taxon>Eukaryota</taxon>
        <taxon>Metazoa</taxon>
        <taxon>Ecdysozoa</taxon>
        <taxon>Arthropoda</taxon>
        <taxon>Chelicerata</taxon>
        <taxon>Arachnida</taxon>
        <taxon>Acari</taxon>
        <taxon>Acariformes</taxon>
        <taxon>Sarcoptiformes</taxon>
        <taxon>Oribatida</taxon>
        <taxon>Brachypylina</taxon>
        <taxon>Oppioidea</taxon>
        <taxon>Oppiidae</taxon>
        <taxon>Oppiella</taxon>
    </lineage>
</organism>
<dbReference type="PRINTS" id="PR00550">
    <property type="entry name" value="HYPRGLYCEMIC"/>
</dbReference>
<dbReference type="InterPro" id="IPR001166">
    <property type="entry name" value="Hyperglycemic"/>
</dbReference>
<dbReference type="GO" id="GO:0007623">
    <property type="term" value="P:circadian rhythm"/>
    <property type="evidence" value="ECO:0007669"/>
    <property type="project" value="TreeGrafter"/>
</dbReference>
<dbReference type="InterPro" id="IPR018251">
    <property type="entry name" value="Crust_neurhormone_CS"/>
</dbReference>
<dbReference type="SUPFAM" id="SSF81778">
    <property type="entry name" value="Crustacean CHH/MIH/GIH neurohormone"/>
    <property type="match status" value="1"/>
</dbReference>
<dbReference type="PANTHER" id="PTHR35981">
    <property type="entry name" value="ION TRANSPORT PEPTIDE, ISOFORM C"/>
    <property type="match status" value="1"/>
</dbReference>
<evidence type="ECO:0008006" key="11">
    <source>
        <dbReference type="Google" id="ProtNLM"/>
    </source>
</evidence>
<protein>
    <recommendedName>
        <fullName evidence="11">Ion transport peptide</fullName>
    </recommendedName>
</protein>
<dbReference type="GO" id="GO:0005576">
    <property type="term" value="C:extracellular region"/>
    <property type="evidence" value="ECO:0007669"/>
    <property type="project" value="UniProtKB-SubCell"/>
</dbReference>
<feature type="disulfide bond" evidence="7">
    <location>
        <begin position="60"/>
        <end position="76"/>
    </location>
</feature>
<dbReference type="EMBL" id="OC916992">
    <property type="protein sequence ID" value="CAD7645809.1"/>
    <property type="molecule type" value="Genomic_DNA"/>
</dbReference>
<keyword evidence="6 7" id="KW-1015">Disulfide bond</keyword>
<comment type="subcellular location">
    <subcellularLocation>
        <location evidence="2">Secreted</location>
    </subcellularLocation>
</comment>
<dbReference type="PROSITE" id="PS01250">
    <property type="entry name" value="CHH_MIH_GIH"/>
    <property type="match status" value="1"/>
</dbReference>
<dbReference type="Gene3D" id="1.10.2010.10">
    <property type="entry name" value="Crustacean CHH/MIH/GIH neurohormone"/>
    <property type="match status" value="1"/>
</dbReference>
<comment type="function">
    <text evidence="1">May increase the toxicity of alpha-latrotoxin and/or other venom components. Is non-toxic to mice and to the cockroach Periplaneta americana.</text>
</comment>
<evidence type="ECO:0000256" key="5">
    <source>
        <dbReference type="ARBA" id="ARBA00022702"/>
    </source>
</evidence>
<evidence type="ECO:0000256" key="6">
    <source>
        <dbReference type="ARBA" id="ARBA00023157"/>
    </source>
</evidence>
<evidence type="ECO:0000313" key="9">
    <source>
        <dbReference type="EMBL" id="CAD7645809.1"/>
    </source>
</evidence>
<feature type="disulfide bond" evidence="7">
    <location>
        <begin position="44"/>
        <end position="80"/>
    </location>
</feature>
<evidence type="ECO:0000256" key="7">
    <source>
        <dbReference type="PIRSR" id="PIRSR631098-51"/>
    </source>
</evidence>
<evidence type="ECO:0000256" key="3">
    <source>
        <dbReference type="ARBA" id="ARBA00005447"/>
    </source>
</evidence>
<evidence type="ECO:0000256" key="2">
    <source>
        <dbReference type="ARBA" id="ARBA00004613"/>
    </source>
</evidence>
<keyword evidence="5" id="KW-0372">Hormone</keyword>
<feature type="disulfide bond" evidence="7">
    <location>
        <begin position="63"/>
        <end position="89"/>
    </location>
</feature>
<evidence type="ECO:0000256" key="4">
    <source>
        <dbReference type="ARBA" id="ARBA00022525"/>
    </source>
</evidence>
<feature type="transmembrane region" description="Helical" evidence="8">
    <location>
        <begin position="6"/>
        <end position="27"/>
    </location>
</feature>
<evidence type="ECO:0000313" key="10">
    <source>
        <dbReference type="Proteomes" id="UP000728032"/>
    </source>
</evidence>
<dbReference type="PANTHER" id="PTHR35981:SF2">
    <property type="entry name" value="ION TRANSPORT PEPTIDE, ISOFORM C"/>
    <property type="match status" value="1"/>
</dbReference>
<dbReference type="OrthoDB" id="6365952at2759"/>